<protein>
    <submittedName>
        <fullName evidence="3">Insulinase family protein</fullName>
    </submittedName>
</protein>
<evidence type="ECO:0000256" key="1">
    <source>
        <dbReference type="SAM" id="SignalP"/>
    </source>
</evidence>
<dbReference type="Pfam" id="PF05193">
    <property type="entry name" value="Peptidase_M16_C"/>
    <property type="match status" value="1"/>
</dbReference>
<dbReference type="Gene3D" id="3.30.830.10">
    <property type="entry name" value="Metalloenzyme, LuxS/M16 peptidase-like"/>
    <property type="match status" value="4"/>
</dbReference>
<dbReference type="Pfam" id="PF00675">
    <property type="entry name" value="Peptidase_M16"/>
    <property type="match status" value="1"/>
</dbReference>
<dbReference type="SUPFAM" id="SSF63411">
    <property type="entry name" value="LuxS/MPP-like metallohydrolase"/>
    <property type="match status" value="4"/>
</dbReference>
<dbReference type="PANTHER" id="PTHR43016:SF13">
    <property type="entry name" value="PRESEQUENCE PROTEASE, MITOCHONDRIAL"/>
    <property type="match status" value="1"/>
</dbReference>
<dbReference type="Pfam" id="PF08367">
    <property type="entry name" value="M16C_assoc"/>
    <property type="match status" value="1"/>
</dbReference>
<accession>A0A839K2S7</accession>
<dbReference type="InterPro" id="IPR007863">
    <property type="entry name" value="Peptidase_M16_C"/>
</dbReference>
<feature type="signal peptide" evidence="1">
    <location>
        <begin position="1"/>
        <end position="28"/>
    </location>
</feature>
<dbReference type="Proteomes" id="UP000574276">
    <property type="component" value="Unassembled WGS sequence"/>
</dbReference>
<dbReference type="InterPro" id="IPR011249">
    <property type="entry name" value="Metalloenz_LuxS/M16"/>
</dbReference>
<dbReference type="InterPro" id="IPR055130">
    <property type="entry name" value="PreP_C"/>
</dbReference>
<gene>
    <name evidence="3" type="ORF">H0486_15150</name>
</gene>
<comment type="caution">
    <text evidence="3">The sequence shown here is derived from an EMBL/GenBank/DDBJ whole genome shotgun (WGS) entry which is preliminary data.</text>
</comment>
<dbReference type="AlphaFoldDB" id="A0A839K2S7"/>
<dbReference type="InterPro" id="IPR013578">
    <property type="entry name" value="Peptidase_M16C_assoc"/>
</dbReference>
<reference evidence="3 4" key="1">
    <citation type="submission" date="2020-07" db="EMBL/GenBank/DDBJ databases">
        <title>Characterization and genome sequencing of isolate MD1, a novel member within the family Lachnospiraceae.</title>
        <authorList>
            <person name="Rettenmaier R."/>
            <person name="Di Bello L."/>
            <person name="Zinser C."/>
            <person name="Scheitz K."/>
            <person name="Liebl W."/>
            <person name="Zverlov V."/>
        </authorList>
    </citation>
    <scope>NUCLEOTIDE SEQUENCE [LARGE SCALE GENOMIC DNA]</scope>
    <source>
        <strain evidence="3 4">MD1</strain>
    </source>
</reference>
<dbReference type="GO" id="GO:0016485">
    <property type="term" value="P:protein processing"/>
    <property type="evidence" value="ECO:0007669"/>
    <property type="project" value="TreeGrafter"/>
</dbReference>
<evidence type="ECO:0000313" key="3">
    <source>
        <dbReference type="EMBL" id="MBB2184215.1"/>
    </source>
</evidence>
<organism evidence="3 4">
    <name type="scientific">Variimorphobacter saccharofermentans</name>
    <dbReference type="NCBI Taxonomy" id="2755051"/>
    <lineage>
        <taxon>Bacteria</taxon>
        <taxon>Bacillati</taxon>
        <taxon>Bacillota</taxon>
        <taxon>Clostridia</taxon>
        <taxon>Lachnospirales</taxon>
        <taxon>Lachnospiraceae</taxon>
        <taxon>Variimorphobacter</taxon>
    </lineage>
</organism>
<evidence type="ECO:0000313" key="4">
    <source>
        <dbReference type="Proteomes" id="UP000574276"/>
    </source>
</evidence>
<feature type="domain" description="Peptidase M16C associated" evidence="2">
    <location>
        <begin position="489"/>
        <end position="740"/>
    </location>
</feature>
<keyword evidence="4" id="KW-1185">Reference proteome</keyword>
<dbReference type="InterPro" id="IPR011765">
    <property type="entry name" value="Pept_M16_N"/>
</dbReference>
<keyword evidence="1" id="KW-0732">Signal</keyword>
<proteinExistence type="predicted"/>
<dbReference type="Pfam" id="PF22516">
    <property type="entry name" value="PreP_C"/>
    <property type="match status" value="1"/>
</dbReference>
<dbReference type="GO" id="GO:0004222">
    <property type="term" value="F:metalloendopeptidase activity"/>
    <property type="evidence" value="ECO:0007669"/>
    <property type="project" value="TreeGrafter"/>
</dbReference>
<dbReference type="RefSeq" id="WP_228353806.1">
    <property type="nucleotide sequence ID" value="NZ_JACEGA010000001.1"/>
</dbReference>
<dbReference type="GO" id="GO:0046872">
    <property type="term" value="F:metal ion binding"/>
    <property type="evidence" value="ECO:0007669"/>
    <property type="project" value="InterPro"/>
</dbReference>
<name>A0A839K2S7_9FIRM</name>
<dbReference type="EMBL" id="JACEGA010000001">
    <property type="protein sequence ID" value="MBB2184215.1"/>
    <property type="molecule type" value="Genomic_DNA"/>
</dbReference>
<dbReference type="SMART" id="SM01264">
    <property type="entry name" value="M16C_associated"/>
    <property type="match status" value="1"/>
</dbReference>
<feature type="chain" id="PRO_5032678465" evidence="1">
    <location>
        <begin position="29"/>
        <end position="1001"/>
    </location>
</feature>
<evidence type="ECO:0000259" key="2">
    <source>
        <dbReference type="SMART" id="SM01264"/>
    </source>
</evidence>
<dbReference type="PANTHER" id="PTHR43016">
    <property type="entry name" value="PRESEQUENCE PROTEASE"/>
    <property type="match status" value="1"/>
</dbReference>
<sequence length="1001" mass="112053">MKKRVYLILVAVFLCLSVVLGSSRSALAKENVKKGDKISGFTVKNIDYDAPTSSTEILFEHEKTGAKLLVIQNNDINRGFAIKFNTIAENDKGINHIIEHSVLGGSKKYPSKNILFDVSNTTYNSFVNAFTYKNMTVYPICSKSEEQLLKSADIYLDSVFNPLLLSDKRIFEREGLRLELKDESSDLIYNGIVYNEMQGSLGSIESAAVSNASKAIFPDSHQGNISGGDPDAIRTLTYEEVLKTYKKNYHPSNCLIVLYGDLEYKAFLKMIDKDYLSSYNKKNYKADRGTQKAFKKLAEKTYSFPAAKGTDSNKAVIDLVFACSDSKKMGFEDYVGLNIAISLLNLDNSELKKALMDSKIAESYSIGIDTTTYQPTIHFIAQNADASKKKEFYNIIVKELKAVVKKGFDTDLVRSSLRTMEFEQALGSTEGSAVNAIIQACLYDDIFGDSQIDYSSYYEKIVSKLDKKVLEKTVDKYLVKNNFAALTVTEAKPGLLEKNQKALEESLAKMKASMSKKEIKALVKKTEDFNTWNNQETPDDILKSLRAVSLKDITSEIKEREIKETTVGGVKLVTAMADIPSVSAIRMNFNLSHLTMEELLYLKFYSDMLSYGMATKNRTEGQILSESTEKLYSGLPSVGAIMEDDKDTKAYPVITFSYYGFKNEYKDTFDLVSDILLNSDIENITTYGSRTISNLKSYYQYMFAEPLSLAAYRALAYTSQTYRYYNYLNGLDYYNFIQKLEKNLASNPDEVVKKLSEVRTKAFTKNNLDVLFVGGSNAQAAFQDAMPDFTSKLPDEKYEKVTHNLPVPSKREALTNNSTVQYVISNSSMSENGVPTSAKINVITSILNNLMLTPEIRLKGGAYGVTAFAENDNYVTYTYRDSNYVNSLAVIGGTDEFLLNTQSFMTEDALESYKMTAYAAASPSSNEITDAMVALQSYYLGISLQDRLNVLNEIKDTSLADISTYADYMEKINGNSNYVVVASPSEIEKNKSMFDKVIPLQ</sequence>